<accession>A0A549TAD5</accession>
<name>A0A549TAD5_9HYPH</name>
<feature type="region of interest" description="Disordered" evidence="1">
    <location>
        <begin position="1"/>
        <end position="73"/>
    </location>
</feature>
<dbReference type="AlphaFoldDB" id="A0A549TAD5"/>
<feature type="compositionally biased region" description="Basic and acidic residues" evidence="1">
    <location>
        <begin position="61"/>
        <end position="73"/>
    </location>
</feature>
<reference evidence="2 3" key="1">
    <citation type="submission" date="2019-07" db="EMBL/GenBank/DDBJ databases">
        <title>Ln-dependent methylotrophs.</title>
        <authorList>
            <person name="Tani A."/>
        </authorList>
    </citation>
    <scope>NUCLEOTIDE SEQUENCE [LARGE SCALE GENOMIC DNA]</scope>
    <source>
        <strain evidence="2 3">SM12</strain>
    </source>
</reference>
<proteinExistence type="predicted"/>
<protein>
    <submittedName>
        <fullName evidence="2">Uncharacterized protein</fullName>
    </submittedName>
</protein>
<evidence type="ECO:0000256" key="1">
    <source>
        <dbReference type="SAM" id="MobiDB-lite"/>
    </source>
</evidence>
<evidence type="ECO:0000313" key="2">
    <source>
        <dbReference type="EMBL" id="TRL38836.1"/>
    </source>
</evidence>
<organism evidence="2 3">
    <name type="scientific">Rhizobium straminoryzae</name>
    <dbReference type="NCBI Taxonomy" id="1387186"/>
    <lineage>
        <taxon>Bacteria</taxon>
        <taxon>Pseudomonadati</taxon>
        <taxon>Pseudomonadota</taxon>
        <taxon>Alphaproteobacteria</taxon>
        <taxon>Hyphomicrobiales</taxon>
        <taxon>Rhizobiaceae</taxon>
        <taxon>Rhizobium/Agrobacterium group</taxon>
        <taxon>Rhizobium</taxon>
    </lineage>
</organism>
<evidence type="ECO:0000313" key="3">
    <source>
        <dbReference type="Proteomes" id="UP000316801"/>
    </source>
</evidence>
<gene>
    <name evidence="2" type="ORF">FNA46_11475</name>
</gene>
<sequence>MPKGPEAGQPKRDAAGQFAESQADRRASGVAAAKPTVITHSEDSTAHNVPPGADNPSQPEPGERRWSRSERSD</sequence>
<dbReference type="Proteomes" id="UP000316801">
    <property type="component" value="Unassembled WGS sequence"/>
</dbReference>
<keyword evidence="3" id="KW-1185">Reference proteome</keyword>
<comment type="caution">
    <text evidence="2">The sequence shown here is derived from an EMBL/GenBank/DDBJ whole genome shotgun (WGS) entry which is preliminary data.</text>
</comment>
<dbReference type="EMBL" id="VJMG01000028">
    <property type="protein sequence ID" value="TRL38836.1"/>
    <property type="molecule type" value="Genomic_DNA"/>
</dbReference>